<name>A0ABQ1VV62_9BACL</name>
<gene>
    <name evidence="1" type="ORF">GCM10010913_22200</name>
</gene>
<evidence type="ECO:0000313" key="2">
    <source>
        <dbReference type="Proteomes" id="UP000608420"/>
    </source>
</evidence>
<dbReference type="EMBL" id="BMIW01000014">
    <property type="protein sequence ID" value="GGF99973.1"/>
    <property type="molecule type" value="Genomic_DNA"/>
</dbReference>
<reference evidence="2" key="1">
    <citation type="journal article" date="2019" name="Int. J. Syst. Evol. Microbiol.">
        <title>The Global Catalogue of Microorganisms (GCM) 10K type strain sequencing project: providing services to taxonomists for standard genome sequencing and annotation.</title>
        <authorList>
            <consortium name="The Broad Institute Genomics Platform"/>
            <consortium name="The Broad Institute Genome Sequencing Center for Infectious Disease"/>
            <person name="Wu L."/>
            <person name="Ma J."/>
        </authorList>
    </citation>
    <scope>NUCLEOTIDE SEQUENCE [LARGE SCALE GENOMIC DNA]</scope>
    <source>
        <strain evidence="2">CGMCC 1.15420</strain>
    </source>
</reference>
<dbReference type="Proteomes" id="UP000608420">
    <property type="component" value="Unassembled WGS sequence"/>
</dbReference>
<organism evidence="1 2">
    <name type="scientific">Paenibacillus aceti</name>
    <dbReference type="NCBI Taxonomy" id="1820010"/>
    <lineage>
        <taxon>Bacteria</taxon>
        <taxon>Bacillati</taxon>
        <taxon>Bacillota</taxon>
        <taxon>Bacilli</taxon>
        <taxon>Bacillales</taxon>
        <taxon>Paenibacillaceae</taxon>
        <taxon>Paenibacillus</taxon>
    </lineage>
</organism>
<accession>A0ABQ1VV62</accession>
<keyword evidence="2" id="KW-1185">Reference proteome</keyword>
<evidence type="ECO:0000313" key="1">
    <source>
        <dbReference type="EMBL" id="GGF99973.1"/>
    </source>
</evidence>
<sequence>MQAFCPFILKSGLYEEKACIIAGIYYRGADDWANSCIIAGFGGDRGFDSKRANPLCHSNETS</sequence>
<comment type="caution">
    <text evidence="1">The sequence shown here is derived from an EMBL/GenBank/DDBJ whole genome shotgun (WGS) entry which is preliminary data.</text>
</comment>
<proteinExistence type="predicted"/>
<protein>
    <submittedName>
        <fullName evidence="1">Uncharacterized protein</fullName>
    </submittedName>
</protein>